<evidence type="ECO:0000256" key="3">
    <source>
        <dbReference type="ARBA" id="ARBA00022741"/>
    </source>
</evidence>
<dbReference type="PANTHER" id="PTHR34273:SF2">
    <property type="entry name" value="METHYLTHIORIBOSE KINASE"/>
    <property type="match status" value="1"/>
</dbReference>
<dbReference type="GO" id="GO:0016301">
    <property type="term" value="F:kinase activity"/>
    <property type="evidence" value="ECO:0007669"/>
    <property type="project" value="UniProtKB-KW"/>
</dbReference>
<gene>
    <name evidence="7" type="ORF">GA0074694_2003</name>
</gene>
<name>A0A1C6RK99_9ACTN</name>
<protein>
    <submittedName>
        <fullName evidence="7">5'-methylthioribose kinase</fullName>
    </submittedName>
</protein>
<dbReference type="AlphaFoldDB" id="A0A1C6RK99"/>
<evidence type="ECO:0000256" key="2">
    <source>
        <dbReference type="ARBA" id="ARBA00022679"/>
    </source>
</evidence>
<dbReference type="EMBL" id="FMHU01000001">
    <property type="protein sequence ID" value="SCL17435.1"/>
    <property type="molecule type" value="Genomic_DNA"/>
</dbReference>
<keyword evidence="2" id="KW-0808">Transferase</keyword>
<keyword evidence="4 7" id="KW-0418">Kinase</keyword>
<evidence type="ECO:0000256" key="4">
    <source>
        <dbReference type="ARBA" id="ARBA00022777"/>
    </source>
</evidence>
<dbReference type="Pfam" id="PF01636">
    <property type="entry name" value="APH"/>
    <property type="match status" value="1"/>
</dbReference>
<evidence type="ECO:0000313" key="7">
    <source>
        <dbReference type="EMBL" id="SCL17435.1"/>
    </source>
</evidence>
<reference evidence="8" key="1">
    <citation type="submission" date="2016-06" db="EMBL/GenBank/DDBJ databases">
        <authorList>
            <person name="Varghese N."/>
        </authorList>
    </citation>
    <scope>NUCLEOTIDE SEQUENCE [LARGE SCALE GENOMIC DNA]</scope>
    <source>
        <strain evidence="8">DSM 46123</strain>
    </source>
</reference>
<dbReference type="PANTHER" id="PTHR34273">
    <property type="entry name" value="METHYLTHIORIBOSE KINASE"/>
    <property type="match status" value="1"/>
</dbReference>
<dbReference type="STRING" id="47866.GA0074694_2003"/>
<evidence type="ECO:0000256" key="5">
    <source>
        <dbReference type="ARBA" id="ARBA00022840"/>
    </source>
</evidence>
<dbReference type="Gene3D" id="3.90.1200.10">
    <property type="match status" value="1"/>
</dbReference>
<dbReference type="InterPro" id="IPR011009">
    <property type="entry name" value="Kinase-like_dom_sf"/>
</dbReference>
<feature type="domain" description="Aminoglycoside phosphotransferase" evidence="6">
    <location>
        <begin position="42"/>
        <end position="275"/>
    </location>
</feature>
<accession>A0A1C6RK99</accession>
<keyword evidence="5" id="KW-0067">ATP-binding</keyword>
<dbReference type="RefSeq" id="WP_176737838.1">
    <property type="nucleotide sequence ID" value="NZ_FMHU01000001.1"/>
</dbReference>
<dbReference type="InterPro" id="IPR002575">
    <property type="entry name" value="Aminoglycoside_PTrfase"/>
</dbReference>
<evidence type="ECO:0000313" key="8">
    <source>
        <dbReference type="Proteomes" id="UP000198906"/>
    </source>
</evidence>
<sequence>MSDPKRESHVAAVSEVLDPEGVARYVAARSHLARVVGTVIEVETFGEGKINAVFGVRGDRGSLVLKQALPWIRVLPNWALTVHRVEREAWFLESWADFNAAHVPKSYGYDDGAHTLAMEELTGYELWRTALHEGRVSAAAATGAGTMVARSAFHTSPFGRDAEAHARDVARSANPAMDQMMQDVVFDIPFTVDARNSTDPQLTRWREKVRADEAVLTRVAELRWCYGTRREALLHGDLHTGSVMVAGDQVRVIDGEFARYGPVAWDLGELWAHLVLARRSLDVRRPGESAPDLVSATWAGFTDELRAHWPERRAASLTDGWLEAWLEETRTLAVRFAGLELLRRMIGVGACEQLTMLEPDAREAVADDVLALAVHALKEGQWT</sequence>
<proteinExistence type="inferred from homology"/>
<keyword evidence="8" id="KW-1185">Reference proteome</keyword>
<comment type="similarity">
    <text evidence="1">Belongs to the methylthioribose kinase family.</text>
</comment>
<dbReference type="GO" id="GO:0005524">
    <property type="term" value="F:ATP binding"/>
    <property type="evidence" value="ECO:0007669"/>
    <property type="project" value="UniProtKB-KW"/>
</dbReference>
<organism evidence="7 8">
    <name type="scientific">Micromonospora inyonensis</name>
    <dbReference type="NCBI Taxonomy" id="47866"/>
    <lineage>
        <taxon>Bacteria</taxon>
        <taxon>Bacillati</taxon>
        <taxon>Actinomycetota</taxon>
        <taxon>Actinomycetes</taxon>
        <taxon>Micromonosporales</taxon>
        <taxon>Micromonosporaceae</taxon>
        <taxon>Micromonospora</taxon>
    </lineage>
</organism>
<dbReference type="Proteomes" id="UP000198906">
    <property type="component" value="Unassembled WGS sequence"/>
</dbReference>
<keyword evidence="3" id="KW-0547">Nucleotide-binding</keyword>
<dbReference type="Gene3D" id="3.30.200.20">
    <property type="entry name" value="Phosphorylase Kinase, domain 1"/>
    <property type="match status" value="1"/>
</dbReference>
<dbReference type="SUPFAM" id="SSF56112">
    <property type="entry name" value="Protein kinase-like (PK-like)"/>
    <property type="match status" value="1"/>
</dbReference>
<evidence type="ECO:0000259" key="6">
    <source>
        <dbReference type="Pfam" id="PF01636"/>
    </source>
</evidence>
<evidence type="ECO:0000256" key="1">
    <source>
        <dbReference type="ARBA" id="ARBA00010165"/>
    </source>
</evidence>